<organism evidence="1 2">
    <name type="scientific">Govanella unica</name>
    <dbReference type="NCBI Taxonomy" id="2975056"/>
    <lineage>
        <taxon>Bacteria</taxon>
        <taxon>Pseudomonadati</taxon>
        <taxon>Pseudomonadota</taxon>
        <taxon>Alphaproteobacteria</taxon>
        <taxon>Emcibacterales</taxon>
        <taxon>Govanellaceae</taxon>
        <taxon>Govanella</taxon>
    </lineage>
</organism>
<reference evidence="1" key="2">
    <citation type="journal article" date="2023" name="Syst. Appl. Microbiol.">
        <title>Govania unica gen. nov., sp. nov., a rare biosphere bacterium that represents a novel family in the class Alphaproteobacteria.</title>
        <authorList>
            <person name="Vandamme P."/>
            <person name="Peeters C."/>
            <person name="Hettiarachchi A."/>
            <person name="Cnockaert M."/>
            <person name="Carlier A."/>
        </authorList>
    </citation>
    <scope>NUCLEOTIDE SEQUENCE</scope>
    <source>
        <strain evidence="1">LMG 31809</strain>
    </source>
</reference>
<dbReference type="Proteomes" id="UP001141619">
    <property type="component" value="Unassembled WGS sequence"/>
</dbReference>
<proteinExistence type="predicted"/>
<dbReference type="AlphaFoldDB" id="A0A9X3TYQ5"/>
<reference evidence="1" key="1">
    <citation type="submission" date="2022-08" db="EMBL/GenBank/DDBJ databases">
        <authorList>
            <person name="Vandamme P."/>
            <person name="Hettiarachchi A."/>
            <person name="Peeters C."/>
            <person name="Cnockaert M."/>
            <person name="Carlier A."/>
        </authorList>
    </citation>
    <scope>NUCLEOTIDE SEQUENCE</scope>
    <source>
        <strain evidence="1">LMG 31809</strain>
    </source>
</reference>
<dbReference type="EMBL" id="JANWOI010000003">
    <property type="protein sequence ID" value="MDA5193974.1"/>
    <property type="molecule type" value="Genomic_DNA"/>
</dbReference>
<protein>
    <submittedName>
        <fullName evidence="1">Uncharacterized protein</fullName>
    </submittedName>
</protein>
<gene>
    <name evidence="1" type="ORF">NYP16_08425</name>
</gene>
<evidence type="ECO:0000313" key="2">
    <source>
        <dbReference type="Proteomes" id="UP001141619"/>
    </source>
</evidence>
<keyword evidence="2" id="KW-1185">Reference proteome</keyword>
<name>A0A9X3TYQ5_9PROT</name>
<comment type="caution">
    <text evidence="1">The sequence shown here is derived from an EMBL/GenBank/DDBJ whole genome shotgun (WGS) entry which is preliminary data.</text>
</comment>
<accession>A0A9X3TYQ5</accession>
<dbReference type="RefSeq" id="WP_274943681.1">
    <property type="nucleotide sequence ID" value="NZ_JANWOI010000003.1"/>
</dbReference>
<evidence type="ECO:0000313" key="1">
    <source>
        <dbReference type="EMBL" id="MDA5193974.1"/>
    </source>
</evidence>
<sequence length="729" mass="83673">MQTYINSNNTVPEAIQDFLVLAQKSNKILQLEDLLDLNEKLLQTLADHPDWLKIEDTIDGIAEKAKKDEISVQDYVKNLTVEFNSIYPFQAPYWTEVIKTYLNKIGNSEYAQIVESVGGALPLFLEYLTIEEKINEICLKQGIDKKNHGSFFDVMRDATTSKIKKEDSSFSVCIDKYKVESLSNTAPKEIEGIFETAKKSGFKKERDMFGLFGKEVVSKYPRSKANNQTTKQTEKKKPEDRKEIKENILRYIAVADLLIGDLTEIDPVIGDEACEARPPVILDIYQKLIETCGDDYKEVVKWCQAFLWRHDKDSKVITPSDKISVETESHLSQKFVDFCIRFSKECTDDEWNYLFYCKAATYTSRLVSDEYEMVSYDRYNSNYIKDDRSRLRKSVGSLSCYEVKKMAKFVLEQEGCNKDFWSSVVNILEGCNAFKFDQNDKKEMEFSVSLLPIYETMRTVFAYQFLKGRPIVLSICRIQCEPEESEGNEEDVDAREAKYKIIDIPIFVYRPDPKRGNFVCSEVLPDDNEPCFTIQAYQLVDKNIPTKDLPEDCNFMMSLEKDYNQEISGCDIGLLTMIYSSIHPVLAGGAQIGDDVLEKTGLPMIQSLYKKFSKFEIDTEIKNVPLTKLSFNLCNPKVSLAEEYGILKNFGFSCDLSNKQYITRPGGKQTCARSLTSVGFTIHHINVQRYGMIKDKAKKAMNTEDLPRFYNFDAGKSFGTLKESLEFKK</sequence>